<gene>
    <name evidence="1" type="ORF">Vadar_029786</name>
</gene>
<evidence type="ECO:0000313" key="1">
    <source>
        <dbReference type="EMBL" id="KAH7835778.1"/>
    </source>
</evidence>
<evidence type="ECO:0000313" key="2">
    <source>
        <dbReference type="Proteomes" id="UP000828048"/>
    </source>
</evidence>
<protein>
    <submittedName>
        <fullName evidence="1">Uncharacterized protein</fullName>
    </submittedName>
</protein>
<comment type="caution">
    <text evidence="1">The sequence shown here is derived from an EMBL/GenBank/DDBJ whole genome shotgun (WGS) entry which is preliminary data.</text>
</comment>
<dbReference type="EMBL" id="CM037152">
    <property type="protein sequence ID" value="KAH7835778.1"/>
    <property type="molecule type" value="Genomic_DNA"/>
</dbReference>
<organism evidence="1 2">
    <name type="scientific">Vaccinium darrowii</name>
    <dbReference type="NCBI Taxonomy" id="229202"/>
    <lineage>
        <taxon>Eukaryota</taxon>
        <taxon>Viridiplantae</taxon>
        <taxon>Streptophyta</taxon>
        <taxon>Embryophyta</taxon>
        <taxon>Tracheophyta</taxon>
        <taxon>Spermatophyta</taxon>
        <taxon>Magnoliopsida</taxon>
        <taxon>eudicotyledons</taxon>
        <taxon>Gunneridae</taxon>
        <taxon>Pentapetalae</taxon>
        <taxon>asterids</taxon>
        <taxon>Ericales</taxon>
        <taxon>Ericaceae</taxon>
        <taxon>Vaccinioideae</taxon>
        <taxon>Vaccinieae</taxon>
        <taxon>Vaccinium</taxon>
    </lineage>
</organism>
<dbReference type="Proteomes" id="UP000828048">
    <property type="component" value="Chromosome 2"/>
</dbReference>
<proteinExistence type="predicted"/>
<keyword evidence="2" id="KW-1185">Reference proteome</keyword>
<sequence length="743" mass="84066">MPFSIVNSTLLLLRLFAFTSSRSKQEEPSSRSPSLVVSAAPAAAGSENDSDLNSQSEGEGTVEQQSGDLLPQSTKPFAAERGIDHQELTNIIKSLYGFRLVDAQDIKRERWVLTEEGKTYAAAGSPEVQVFLAIPPEGISHAELQKKLDPSVFKIGSSQAIRNKWLEMGKLLVTRKVDNVKDEVKDLLCRVQDGEAIDPKEIDALKRRKLIAPQTWKGYSVRKGPKYAPKRKTFATDLTRDNLQRDWKDLEFKEYNFSAKGQPIEGGHLHPLLKVRKQFKMIFLQMGFEEMPTNNFVESSFWNFDALFQPQQHPARDSHDTFFLQVPSTTKMLPEDYVERVKRVHESGGYGSRGYGYEWKREEANKNLLRTHTTAVSSRMLYLLAKEGFAPKKYFSIDRVFRNEAVDRTHLAEFHQIEGLVCDRGLTLGDLIGVLDTFFKRLGMSKLKFKPAYNPYTEPSMEIFSYHEGLKKWVEIGNSGMFRPEMLLPMGLPEDVRVIAWGLSLERPTMILYGIDNIRDLFGHKVDLNLIKKNPLCRIGIDPKLQFYLPLQNLHRKSNKAGGSSGDFRRRVAQAKKKILIDRSISLCQSYTGSRKMNFVTSLCRRLNINELVTNAPVYSSASDITGGGLSLTFRRWATKKTAGSTKNGRDSNPKYLGVKKFGGERVIPGNIIVRQRGTRFHPGDYVGMGRDHTLFALKAGCVKFERHKLSGRKWVHVEPKDGHVLHPVYSDASSAPKMQTAS</sequence>
<reference evidence="1 2" key="1">
    <citation type="journal article" date="2021" name="Hortic Res">
        <title>High-quality reference genome and annotation aids understanding of berry development for evergreen blueberry (Vaccinium darrowii).</title>
        <authorList>
            <person name="Yu J."/>
            <person name="Hulse-Kemp A.M."/>
            <person name="Babiker E."/>
            <person name="Staton M."/>
        </authorList>
    </citation>
    <scope>NUCLEOTIDE SEQUENCE [LARGE SCALE GENOMIC DNA]</scope>
    <source>
        <strain evidence="2">cv. NJ 8807/NJ 8810</strain>
        <tissue evidence="1">Young leaf</tissue>
    </source>
</reference>
<accession>A0ACB7X4S6</accession>
<name>A0ACB7X4S6_9ERIC</name>